<protein>
    <recommendedName>
        <fullName evidence="3">Sulfatase N-terminal domain-containing protein</fullName>
    </recommendedName>
</protein>
<feature type="region of interest" description="Disordered" evidence="1">
    <location>
        <begin position="847"/>
        <end position="892"/>
    </location>
</feature>
<name>A0A8K1C2K8_PYTOL</name>
<dbReference type="InterPro" id="IPR017850">
    <property type="entry name" value="Alkaline_phosphatase_core_sf"/>
</dbReference>
<feature type="region of interest" description="Disordered" evidence="1">
    <location>
        <begin position="439"/>
        <end position="470"/>
    </location>
</feature>
<dbReference type="PANTHER" id="PTHR43751">
    <property type="entry name" value="SULFATASE"/>
    <property type="match status" value="1"/>
</dbReference>
<organism evidence="4 5">
    <name type="scientific">Pythium oligandrum</name>
    <name type="common">Mycoparasitic fungus</name>
    <dbReference type="NCBI Taxonomy" id="41045"/>
    <lineage>
        <taxon>Eukaryota</taxon>
        <taxon>Sar</taxon>
        <taxon>Stramenopiles</taxon>
        <taxon>Oomycota</taxon>
        <taxon>Peronosporomycetes</taxon>
        <taxon>Pythiales</taxon>
        <taxon>Pythiaceae</taxon>
        <taxon>Pythium</taxon>
    </lineage>
</organism>
<keyword evidence="2" id="KW-1133">Transmembrane helix</keyword>
<dbReference type="InterPro" id="IPR000917">
    <property type="entry name" value="Sulfatase_N"/>
</dbReference>
<evidence type="ECO:0000313" key="5">
    <source>
        <dbReference type="Proteomes" id="UP000794436"/>
    </source>
</evidence>
<dbReference type="OrthoDB" id="408574at2759"/>
<sequence length="1228" mass="136564">MIYRRNANGSRVTTTIPLHNHAADSDQPHVSSEDAGDAEPDEKDDSKRVLARLLPCVQHKRRRQDTSSNADTTVHVHSSRSLRSSVVSHRVYQILWLAMLVYAFCGLPLLGRVLNFVRYSHRFKAWNIVTGIIVGLCQDIAIFVQTATVIVLLKALFQPISLRRRFSSMSSGSSSTLTTSSINLGTSSNSTLASSLAQERYPHSRLVHMPVYFPVRTHEFEMHPAATSSELDLEASTTSLMGKPLTLMASSHSTEVSFPWSSHSAHATSASSSSIVMYRLKQFSMGMLMVLLLKVVLVLATIASIADFCLQVTMHPRLNRAFVEIFVNYAAQFTGSLMDEEVLTPAVILVWATYAVLLGLLTFGFYNDRLPLLPDFLNWSMSSSSSSSEGCVRSCCSRLCGRPAIQRKNSSSVDAPSGYMKSLYQSYWLHKKPSESLPTAAAGARNHRRRRGSHLNHAGSGTSTTTTQTASTSRFGALFGSCRRGSNTNGSTSTSSSGAWMKPRSVFGIVLHCVVMSVFVTLGALILSLLVHTAPGSTVMSTGHSRHMLTVDMQLMANPMFALQTEPFFSGKGRSSVGKINCTTASAELLATIGESERYELSDVGNNDRCALLWRKTVGYQGETLWDINWNKTTTPQNQTAALNATTTSAKNTSVVQPNIILINMESWRYLDVGVLGAAEKKRKFGKSATPHFDRLAQEGILYRKHYSPCVQTTRTLLTTMFGMLPSCTETTALKRYGTSLTVRGLPQFLKSRGYFNLFWSAVDLTWEYWDKFLLANGFDKLVDDKKIRAMLHDVKQYEDRDDDHFSWGMHDHLSFDMLLHALEVAKVRTVPSNTAVVSNMTMNETAGNSSQVMSSTNTTKTELPVNSTTTVPAKETKLRGKPPSPPGTVGVKKVQDTNDTDAQAPTFSSWAPGWEGLQSPFFINMYTISSHNPWALPTDYKAPDLTELYTRFNRRYLDSVYFSDDMLGNFIAQLRAKGLMNNTIVIIEGDHGYGRMEHDNNPSIADSAVYDEASRVPFLILADDFLPEEQRGKVIDQLTMQSDLMATVADILGVSEDEPLYQHGYGHSMRRKRTDMVSKPVKKPTLKHTEPKTTERPAVLDKRRALLCNPFNGMTKGARTEDLKYVFNPDGSFKVFDLVKDPTEKHPVRAGYDIEQMDTETRAMLEQVTREIDLNQFLFETSKFMTEVPKTKMPKTTRWTQLISDEETPAPVLKPVPANATTNSQSE</sequence>
<evidence type="ECO:0000259" key="3">
    <source>
        <dbReference type="Pfam" id="PF00884"/>
    </source>
</evidence>
<dbReference type="Proteomes" id="UP000794436">
    <property type="component" value="Unassembled WGS sequence"/>
</dbReference>
<feature type="domain" description="Sulfatase N-terminal" evidence="3">
    <location>
        <begin position="658"/>
        <end position="1055"/>
    </location>
</feature>
<keyword evidence="5" id="KW-1185">Reference proteome</keyword>
<dbReference type="EMBL" id="SPLM01000148">
    <property type="protein sequence ID" value="TMW55297.1"/>
    <property type="molecule type" value="Genomic_DNA"/>
</dbReference>
<keyword evidence="2" id="KW-0812">Transmembrane</keyword>
<dbReference type="AlphaFoldDB" id="A0A8K1C2K8"/>
<dbReference type="Gene3D" id="3.40.720.10">
    <property type="entry name" value="Alkaline Phosphatase, subunit A"/>
    <property type="match status" value="2"/>
</dbReference>
<feature type="transmembrane region" description="Helical" evidence="2">
    <location>
        <begin position="506"/>
        <end position="531"/>
    </location>
</feature>
<accession>A0A8K1C2K8</accession>
<comment type="caution">
    <text evidence="4">The sequence shown here is derived from an EMBL/GenBank/DDBJ whole genome shotgun (WGS) entry which is preliminary data.</text>
</comment>
<evidence type="ECO:0000256" key="1">
    <source>
        <dbReference type="SAM" id="MobiDB-lite"/>
    </source>
</evidence>
<dbReference type="InterPro" id="IPR052701">
    <property type="entry name" value="GAG_Ulvan_Degrading_Sulfatases"/>
</dbReference>
<evidence type="ECO:0000256" key="2">
    <source>
        <dbReference type="SAM" id="Phobius"/>
    </source>
</evidence>
<dbReference type="CDD" id="cd16015">
    <property type="entry name" value="LTA_synthase"/>
    <property type="match status" value="1"/>
</dbReference>
<feature type="transmembrane region" description="Helical" evidence="2">
    <location>
        <begin position="91"/>
        <end position="111"/>
    </location>
</feature>
<feature type="compositionally biased region" description="Low complexity" evidence="1">
    <location>
        <begin position="458"/>
        <end position="470"/>
    </location>
</feature>
<reference evidence="4" key="1">
    <citation type="submission" date="2019-03" db="EMBL/GenBank/DDBJ databases">
        <title>Long read genome sequence of the mycoparasitic Pythium oligandrum ATCC 38472 isolated from sugarbeet rhizosphere.</title>
        <authorList>
            <person name="Gaulin E."/>
        </authorList>
    </citation>
    <scope>NUCLEOTIDE SEQUENCE</scope>
    <source>
        <strain evidence="4">ATCC 38472_TT</strain>
    </source>
</reference>
<gene>
    <name evidence="4" type="ORF">Poli38472_013188</name>
</gene>
<feature type="compositionally biased region" description="Polar residues" evidence="1">
    <location>
        <begin position="847"/>
        <end position="872"/>
    </location>
</feature>
<dbReference type="PANTHER" id="PTHR43751:SF3">
    <property type="entry name" value="SULFATASE N-TERMINAL DOMAIN-CONTAINING PROTEIN"/>
    <property type="match status" value="1"/>
</dbReference>
<feature type="region of interest" description="Disordered" evidence="1">
    <location>
        <begin position="1069"/>
        <end position="1096"/>
    </location>
</feature>
<dbReference type="Pfam" id="PF00884">
    <property type="entry name" value="Sulfatase"/>
    <property type="match status" value="1"/>
</dbReference>
<feature type="region of interest" description="Disordered" evidence="1">
    <location>
        <begin position="15"/>
        <end position="46"/>
    </location>
</feature>
<feature type="compositionally biased region" description="Acidic residues" evidence="1">
    <location>
        <begin position="34"/>
        <end position="43"/>
    </location>
</feature>
<evidence type="ECO:0000313" key="4">
    <source>
        <dbReference type="EMBL" id="TMW55297.1"/>
    </source>
</evidence>
<keyword evidence="2" id="KW-0472">Membrane</keyword>
<feature type="region of interest" description="Disordered" evidence="1">
    <location>
        <begin position="1205"/>
        <end position="1228"/>
    </location>
</feature>
<feature type="compositionally biased region" description="Basic residues" evidence="1">
    <location>
        <begin position="445"/>
        <end position="454"/>
    </location>
</feature>
<feature type="transmembrane region" description="Helical" evidence="2">
    <location>
        <begin position="342"/>
        <end position="366"/>
    </location>
</feature>
<proteinExistence type="predicted"/>
<feature type="transmembrane region" description="Helical" evidence="2">
    <location>
        <begin position="287"/>
        <end position="306"/>
    </location>
</feature>
<feature type="transmembrane region" description="Helical" evidence="2">
    <location>
        <begin position="131"/>
        <end position="157"/>
    </location>
</feature>
<dbReference type="SUPFAM" id="SSF53649">
    <property type="entry name" value="Alkaline phosphatase-like"/>
    <property type="match status" value="1"/>
</dbReference>